<gene>
    <name evidence="1" type="ORF">OCV57_04350</name>
</gene>
<sequence length="139" mass="15790">MKKTTQLMEELNGSDDINSFLSNNKDSLDRQDFARYLCELVKKKKMTKIEVIRISQLNQIYGYQIFAGARLPSKDKIIAIALAMKLDVDTVQRLLTLAGEAQLYPKNTRDCILIDAINKGYDVAKLNKVLFENGSQCLK</sequence>
<accession>A0AAE3IHG1</accession>
<dbReference type="InterPro" id="IPR010982">
    <property type="entry name" value="Lambda_DNA-bd_dom_sf"/>
</dbReference>
<dbReference type="RefSeq" id="WP_022288517.1">
    <property type="nucleotide sequence ID" value="NZ_JAOQJZ010000003.1"/>
</dbReference>
<dbReference type="SUPFAM" id="SSF47413">
    <property type="entry name" value="lambda repressor-like DNA-binding domains"/>
    <property type="match status" value="1"/>
</dbReference>
<evidence type="ECO:0000313" key="2">
    <source>
        <dbReference type="Proteomes" id="UP001208131"/>
    </source>
</evidence>
<keyword evidence="2" id="KW-1185">Reference proteome</keyword>
<proteinExistence type="predicted"/>
<evidence type="ECO:0000313" key="1">
    <source>
        <dbReference type="EMBL" id="MCU6705156.1"/>
    </source>
</evidence>
<reference evidence="1 2" key="1">
    <citation type="journal article" date="2021" name="ISME Commun">
        <title>Automated analysis of genomic sequences facilitates high-throughput and comprehensive description of bacteria.</title>
        <authorList>
            <person name="Hitch T.C.A."/>
        </authorList>
    </citation>
    <scope>NUCLEOTIDE SEQUENCE [LARGE SCALE GENOMIC DNA]</scope>
    <source>
        <strain evidence="1 2">Sanger_31</strain>
    </source>
</reference>
<protein>
    <recommendedName>
        <fullName evidence="3">XRE family transcriptional regulator</fullName>
    </recommendedName>
</protein>
<dbReference type="AlphaFoldDB" id="A0AAE3IHG1"/>
<dbReference type="Proteomes" id="UP001208131">
    <property type="component" value="Unassembled WGS sequence"/>
</dbReference>
<evidence type="ECO:0008006" key="3">
    <source>
        <dbReference type="Google" id="ProtNLM"/>
    </source>
</evidence>
<comment type="caution">
    <text evidence="1">The sequence shown here is derived from an EMBL/GenBank/DDBJ whole genome shotgun (WGS) entry which is preliminary data.</text>
</comment>
<organism evidence="1 2">
    <name type="scientific">Hominimerdicola aceti</name>
    <dbReference type="NCBI Taxonomy" id="2981726"/>
    <lineage>
        <taxon>Bacteria</taxon>
        <taxon>Bacillati</taxon>
        <taxon>Bacillota</taxon>
        <taxon>Clostridia</taxon>
        <taxon>Eubacteriales</taxon>
        <taxon>Oscillospiraceae</taxon>
        <taxon>Hominimerdicola</taxon>
    </lineage>
</organism>
<name>A0AAE3IHG1_9FIRM</name>
<dbReference type="EMBL" id="JAOQJZ010000003">
    <property type="protein sequence ID" value="MCU6705156.1"/>
    <property type="molecule type" value="Genomic_DNA"/>
</dbReference>
<dbReference type="GO" id="GO:0003677">
    <property type="term" value="F:DNA binding"/>
    <property type="evidence" value="ECO:0007669"/>
    <property type="project" value="InterPro"/>
</dbReference>